<comment type="caution">
    <text evidence="2">The sequence shown here is derived from an EMBL/GenBank/DDBJ whole genome shotgun (WGS) entry which is preliminary data.</text>
</comment>
<name>A0A6V8LC82_9ACTN</name>
<dbReference type="AlphaFoldDB" id="A0A6V8LC82"/>
<evidence type="ECO:0000313" key="3">
    <source>
        <dbReference type="Proteomes" id="UP000482960"/>
    </source>
</evidence>
<dbReference type="Proteomes" id="UP000482960">
    <property type="component" value="Unassembled WGS sequence"/>
</dbReference>
<reference evidence="2 3" key="1">
    <citation type="submission" date="2020-03" db="EMBL/GenBank/DDBJ databases">
        <title>Whole genome shotgun sequence of Phytohabitans rumicis NBRC 108638.</title>
        <authorList>
            <person name="Komaki H."/>
            <person name="Tamura T."/>
        </authorList>
    </citation>
    <scope>NUCLEOTIDE SEQUENCE [LARGE SCALE GENOMIC DNA]</scope>
    <source>
        <strain evidence="2 3">NBRC 108638</strain>
    </source>
</reference>
<evidence type="ECO:0000256" key="1">
    <source>
        <dbReference type="SAM" id="MobiDB-lite"/>
    </source>
</evidence>
<sequence>MGAWGIRRAFELVDPVLEVLYKLPNLIRNPLHTDPTARYLDFYRMTVLDHPACHRQKGKYNDGDDDRPQQRCNGLDHLNGLHEYP</sequence>
<keyword evidence="3" id="KW-1185">Reference proteome</keyword>
<protein>
    <submittedName>
        <fullName evidence="2">Uncharacterized protein</fullName>
    </submittedName>
</protein>
<accession>A0A6V8LC82</accession>
<evidence type="ECO:0000313" key="2">
    <source>
        <dbReference type="EMBL" id="GFJ92199.1"/>
    </source>
</evidence>
<organism evidence="2 3">
    <name type="scientific">Phytohabitans rumicis</name>
    <dbReference type="NCBI Taxonomy" id="1076125"/>
    <lineage>
        <taxon>Bacteria</taxon>
        <taxon>Bacillati</taxon>
        <taxon>Actinomycetota</taxon>
        <taxon>Actinomycetes</taxon>
        <taxon>Micromonosporales</taxon>
        <taxon>Micromonosporaceae</taxon>
    </lineage>
</organism>
<dbReference type="EMBL" id="BLPG01000001">
    <property type="protein sequence ID" value="GFJ92199.1"/>
    <property type="molecule type" value="Genomic_DNA"/>
</dbReference>
<proteinExistence type="predicted"/>
<feature type="compositionally biased region" description="Basic and acidic residues" evidence="1">
    <location>
        <begin position="59"/>
        <end position="69"/>
    </location>
</feature>
<feature type="region of interest" description="Disordered" evidence="1">
    <location>
        <begin position="58"/>
        <end position="85"/>
    </location>
</feature>
<gene>
    <name evidence="2" type="ORF">Prum_058410</name>
</gene>
<reference evidence="2 3" key="2">
    <citation type="submission" date="2020-03" db="EMBL/GenBank/DDBJ databases">
        <authorList>
            <person name="Ichikawa N."/>
            <person name="Kimura A."/>
            <person name="Kitahashi Y."/>
            <person name="Uohara A."/>
        </authorList>
    </citation>
    <scope>NUCLEOTIDE SEQUENCE [LARGE SCALE GENOMIC DNA]</scope>
    <source>
        <strain evidence="2 3">NBRC 108638</strain>
    </source>
</reference>